<proteinExistence type="predicted"/>
<dbReference type="Proteomes" id="UP000807469">
    <property type="component" value="Unassembled WGS sequence"/>
</dbReference>
<evidence type="ECO:0000256" key="1">
    <source>
        <dbReference type="SAM" id="Phobius"/>
    </source>
</evidence>
<keyword evidence="1" id="KW-1133">Transmembrane helix</keyword>
<dbReference type="AlphaFoldDB" id="A0A9P5Z8F8"/>
<organism evidence="2 3">
    <name type="scientific">Pholiota conissans</name>
    <dbReference type="NCBI Taxonomy" id="109636"/>
    <lineage>
        <taxon>Eukaryota</taxon>
        <taxon>Fungi</taxon>
        <taxon>Dikarya</taxon>
        <taxon>Basidiomycota</taxon>
        <taxon>Agaricomycotina</taxon>
        <taxon>Agaricomycetes</taxon>
        <taxon>Agaricomycetidae</taxon>
        <taxon>Agaricales</taxon>
        <taxon>Agaricineae</taxon>
        <taxon>Strophariaceae</taxon>
        <taxon>Pholiota</taxon>
    </lineage>
</organism>
<sequence length="87" mass="9647">MARLDAHRPDAGFSNHSTFWPLPSNASGFFKGFARSLLISVIRACGLIIIVSISPARLFLLATDNFLSRRASGLRVRVNHYSSYHSI</sequence>
<gene>
    <name evidence="2" type="ORF">BDN70DRAFT_874763</name>
</gene>
<name>A0A9P5Z8F8_9AGAR</name>
<evidence type="ECO:0000313" key="2">
    <source>
        <dbReference type="EMBL" id="KAF9482741.1"/>
    </source>
</evidence>
<reference evidence="2" key="1">
    <citation type="submission" date="2020-11" db="EMBL/GenBank/DDBJ databases">
        <authorList>
            <consortium name="DOE Joint Genome Institute"/>
            <person name="Ahrendt S."/>
            <person name="Riley R."/>
            <person name="Andreopoulos W."/>
            <person name="Labutti K."/>
            <person name="Pangilinan J."/>
            <person name="Ruiz-Duenas F.J."/>
            <person name="Barrasa J.M."/>
            <person name="Sanchez-Garcia M."/>
            <person name="Camarero S."/>
            <person name="Miyauchi S."/>
            <person name="Serrano A."/>
            <person name="Linde D."/>
            <person name="Babiker R."/>
            <person name="Drula E."/>
            <person name="Ayuso-Fernandez I."/>
            <person name="Pacheco R."/>
            <person name="Padilla G."/>
            <person name="Ferreira P."/>
            <person name="Barriuso J."/>
            <person name="Kellner H."/>
            <person name="Castanera R."/>
            <person name="Alfaro M."/>
            <person name="Ramirez L."/>
            <person name="Pisabarro A.G."/>
            <person name="Kuo A."/>
            <person name="Tritt A."/>
            <person name="Lipzen A."/>
            <person name="He G."/>
            <person name="Yan M."/>
            <person name="Ng V."/>
            <person name="Cullen D."/>
            <person name="Martin F."/>
            <person name="Rosso M.-N."/>
            <person name="Henrissat B."/>
            <person name="Hibbett D."/>
            <person name="Martinez A.T."/>
            <person name="Grigoriev I.V."/>
        </authorList>
    </citation>
    <scope>NUCLEOTIDE SEQUENCE</scope>
    <source>
        <strain evidence="2">CIRM-BRFM 674</strain>
    </source>
</reference>
<feature type="transmembrane region" description="Helical" evidence="1">
    <location>
        <begin position="37"/>
        <end position="60"/>
    </location>
</feature>
<accession>A0A9P5Z8F8</accession>
<dbReference type="EMBL" id="MU155162">
    <property type="protein sequence ID" value="KAF9482741.1"/>
    <property type="molecule type" value="Genomic_DNA"/>
</dbReference>
<keyword evidence="1" id="KW-0812">Transmembrane</keyword>
<protein>
    <submittedName>
        <fullName evidence="2">Uncharacterized protein</fullName>
    </submittedName>
</protein>
<keyword evidence="3" id="KW-1185">Reference proteome</keyword>
<comment type="caution">
    <text evidence="2">The sequence shown here is derived from an EMBL/GenBank/DDBJ whole genome shotgun (WGS) entry which is preliminary data.</text>
</comment>
<evidence type="ECO:0000313" key="3">
    <source>
        <dbReference type="Proteomes" id="UP000807469"/>
    </source>
</evidence>
<keyword evidence="1" id="KW-0472">Membrane</keyword>